<dbReference type="InterPro" id="IPR003594">
    <property type="entry name" value="HATPase_dom"/>
</dbReference>
<feature type="domain" description="Histidine kinase/HSP90-like ATPase" evidence="1">
    <location>
        <begin position="9"/>
        <end position="128"/>
    </location>
</feature>
<dbReference type="RefSeq" id="WP_106671648.1">
    <property type="nucleotide sequence ID" value="NZ_BMFE01000001.1"/>
</dbReference>
<keyword evidence="3" id="KW-1185">Reference proteome</keyword>
<sequence length="141" mass="15953">MALSIQSNETVASILQKIRDHYGAQCLNNDRVNECYTIIDEFHSNIREHVATKLDRCQWHLEIVCNDGIMQLEFEYAGPYFDPTKAEPVSEQPLESRPIGGLGLAIVAQLSDAMNYCYRDGVNKLTVTLDTKSSREDDTCH</sequence>
<reference evidence="2 3" key="1">
    <citation type="submission" date="2018-03" db="EMBL/GenBank/DDBJ databases">
        <title>Marinobacter brunus sp. nov., a marine bacterium of Gamma-proteobacteria isolated from the surface seawater of the South China Sea.</title>
        <authorList>
            <person name="Cheng H."/>
            <person name="Wu Y.-H."/>
            <person name="Xamxidin M."/>
            <person name="Xu X.-W."/>
        </authorList>
    </citation>
    <scope>NUCLEOTIDE SEQUENCE [LARGE SCALE GENOMIC DNA]</scope>
    <source>
        <strain evidence="2 3">JCM 30472</strain>
    </source>
</reference>
<dbReference type="CDD" id="cd16936">
    <property type="entry name" value="HATPase_RsbW-like"/>
    <property type="match status" value="1"/>
</dbReference>
<dbReference type="EMBL" id="PXNN01000013">
    <property type="protein sequence ID" value="PSF07779.1"/>
    <property type="molecule type" value="Genomic_DNA"/>
</dbReference>
<dbReference type="Proteomes" id="UP000238385">
    <property type="component" value="Unassembled WGS sequence"/>
</dbReference>
<evidence type="ECO:0000259" key="1">
    <source>
        <dbReference type="Pfam" id="PF13581"/>
    </source>
</evidence>
<dbReference type="InterPro" id="IPR036890">
    <property type="entry name" value="HATPase_C_sf"/>
</dbReference>
<comment type="caution">
    <text evidence="2">The sequence shown here is derived from an EMBL/GenBank/DDBJ whole genome shotgun (WGS) entry which is preliminary data.</text>
</comment>
<gene>
    <name evidence="2" type="ORF">C7H08_10215</name>
</gene>
<dbReference type="AlphaFoldDB" id="A0A2T1KCC1"/>
<dbReference type="OrthoDB" id="9792240at2"/>
<organism evidence="2 3">
    <name type="scientific">Marinobacter halophilus</name>
    <dbReference type="NCBI Taxonomy" id="1323740"/>
    <lineage>
        <taxon>Bacteria</taxon>
        <taxon>Pseudomonadati</taxon>
        <taxon>Pseudomonadota</taxon>
        <taxon>Gammaproteobacteria</taxon>
        <taxon>Pseudomonadales</taxon>
        <taxon>Marinobacteraceae</taxon>
        <taxon>Marinobacter</taxon>
    </lineage>
</organism>
<dbReference type="Pfam" id="PF13581">
    <property type="entry name" value="HATPase_c_2"/>
    <property type="match status" value="1"/>
</dbReference>
<name>A0A2T1KCC1_9GAMM</name>
<protein>
    <recommendedName>
        <fullName evidence="1">Histidine kinase/HSP90-like ATPase domain-containing protein</fullName>
    </recommendedName>
</protein>
<evidence type="ECO:0000313" key="2">
    <source>
        <dbReference type="EMBL" id="PSF07779.1"/>
    </source>
</evidence>
<accession>A0A2T1KCC1</accession>
<proteinExistence type="predicted"/>
<evidence type="ECO:0000313" key="3">
    <source>
        <dbReference type="Proteomes" id="UP000238385"/>
    </source>
</evidence>
<dbReference type="Gene3D" id="3.30.565.10">
    <property type="entry name" value="Histidine kinase-like ATPase, C-terminal domain"/>
    <property type="match status" value="1"/>
</dbReference>